<gene>
    <name evidence="1" type="ORF">SBA5_1120001</name>
</gene>
<protein>
    <submittedName>
        <fullName evidence="1">Uncharacterized protein</fullName>
    </submittedName>
</protein>
<name>A0A2N9L4G3_9BACT</name>
<reference evidence="2" key="1">
    <citation type="submission" date="2018-02" db="EMBL/GenBank/DDBJ databases">
        <authorList>
            <person name="Hausmann B."/>
        </authorList>
    </citation>
    <scope>NUCLEOTIDE SEQUENCE [LARGE SCALE GENOMIC DNA]</scope>
    <source>
        <strain evidence="2">Peat soil MAG SbA5</strain>
    </source>
</reference>
<accession>A0A2N9L4G3</accession>
<sequence length="63" mass="7176">MGPPQTIPRMRNNRFSLGLDTVRKLKFNQRSGNWSAWRVTTNAPLLCTLKSNCLVSAGWRTDI</sequence>
<organism evidence="1 2">
    <name type="scientific">Candidatus Sulfuritelmatomonas gaucii</name>
    <dbReference type="NCBI Taxonomy" id="2043161"/>
    <lineage>
        <taxon>Bacteria</taxon>
        <taxon>Pseudomonadati</taxon>
        <taxon>Acidobacteriota</taxon>
        <taxon>Terriglobia</taxon>
        <taxon>Terriglobales</taxon>
        <taxon>Acidobacteriaceae</taxon>
        <taxon>Candidatus Sulfuritelmatomonas</taxon>
    </lineage>
</organism>
<dbReference type="EMBL" id="OKRB01000016">
    <property type="protein sequence ID" value="SPE17865.1"/>
    <property type="molecule type" value="Genomic_DNA"/>
</dbReference>
<dbReference type="AlphaFoldDB" id="A0A2N9L4G3"/>
<evidence type="ECO:0000313" key="2">
    <source>
        <dbReference type="Proteomes" id="UP000239735"/>
    </source>
</evidence>
<dbReference type="Proteomes" id="UP000239735">
    <property type="component" value="Unassembled WGS sequence"/>
</dbReference>
<evidence type="ECO:0000313" key="1">
    <source>
        <dbReference type="EMBL" id="SPE17865.1"/>
    </source>
</evidence>
<proteinExistence type="predicted"/>